<comment type="subcellular location">
    <subcellularLocation>
        <location evidence="1">Membrane</location>
        <topology evidence="1">Multi-pass membrane protein</topology>
    </subcellularLocation>
</comment>
<dbReference type="EMBL" id="MU550627">
    <property type="protein sequence ID" value="KAI5627507.1"/>
    <property type="molecule type" value="Genomic_DNA"/>
</dbReference>
<evidence type="ECO:0000313" key="7">
    <source>
        <dbReference type="EMBL" id="KAI5627507.1"/>
    </source>
</evidence>
<keyword evidence="4 5" id="KW-0472">Membrane</keyword>
<feature type="transmembrane region" description="Helical" evidence="5">
    <location>
        <begin position="77"/>
        <end position="98"/>
    </location>
</feature>
<evidence type="ECO:0000256" key="3">
    <source>
        <dbReference type="ARBA" id="ARBA00022989"/>
    </source>
</evidence>
<dbReference type="Proteomes" id="UP001205998">
    <property type="component" value="Unassembled WGS sequence"/>
</dbReference>
<feature type="compositionally biased region" description="Low complexity" evidence="6">
    <location>
        <begin position="11"/>
        <end position="44"/>
    </location>
</feature>
<gene>
    <name evidence="7" type="ORF">C0J50_12950</name>
</gene>
<feature type="region of interest" description="Disordered" evidence="6">
    <location>
        <begin position="1"/>
        <end position="56"/>
    </location>
</feature>
<dbReference type="GO" id="GO:0016020">
    <property type="term" value="C:membrane"/>
    <property type="evidence" value="ECO:0007669"/>
    <property type="project" value="UniProtKB-SubCell"/>
</dbReference>
<dbReference type="AlphaFoldDB" id="A0AAD5FTM8"/>
<proteinExistence type="inferred from homology"/>
<keyword evidence="8" id="KW-1185">Reference proteome</keyword>
<protein>
    <submittedName>
        <fullName evidence="7">Protein lifeguard 3-like</fullName>
    </submittedName>
</protein>
<organism evidence="7 8">
    <name type="scientific">Silurus asotus</name>
    <name type="common">Amur catfish</name>
    <name type="synonym">Parasilurus asotus</name>
    <dbReference type="NCBI Taxonomy" id="30991"/>
    <lineage>
        <taxon>Eukaryota</taxon>
        <taxon>Metazoa</taxon>
        <taxon>Chordata</taxon>
        <taxon>Craniata</taxon>
        <taxon>Vertebrata</taxon>
        <taxon>Euteleostomi</taxon>
        <taxon>Actinopterygii</taxon>
        <taxon>Neopterygii</taxon>
        <taxon>Teleostei</taxon>
        <taxon>Ostariophysi</taxon>
        <taxon>Siluriformes</taxon>
        <taxon>Siluridae</taxon>
        <taxon>Silurus</taxon>
    </lineage>
</organism>
<dbReference type="GO" id="GO:0005794">
    <property type="term" value="C:Golgi apparatus"/>
    <property type="evidence" value="ECO:0007669"/>
    <property type="project" value="TreeGrafter"/>
</dbReference>
<dbReference type="GO" id="GO:0005783">
    <property type="term" value="C:endoplasmic reticulum"/>
    <property type="evidence" value="ECO:0007669"/>
    <property type="project" value="TreeGrafter"/>
</dbReference>
<comment type="similarity">
    <text evidence="5">Belongs to the BI1 family.</text>
</comment>
<dbReference type="PANTHER" id="PTHR23291">
    <property type="entry name" value="BAX INHIBITOR-RELATED"/>
    <property type="match status" value="1"/>
</dbReference>
<keyword evidence="2 5" id="KW-0812">Transmembrane</keyword>
<name>A0AAD5FTM8_SILAS</name>
<feature type="transmembrane region" description="Helical" evidence="5">
    <location>
        <begin position="154"/>
        <end position="176"/>
    </location>
</feature>
<accession>A0AAD5FTM8</accession>
<evidence type="ECO:0000256" key="6">
    <source>
        <dbReference type="SAM" id="MobiDB-lite"/>
    </source>
</evidence>
<dbReference type="InterPro" id="IPR006214">
    <property type="entry name" value="Bax_inhibitor_1-related"/>
</dbReference>
<evidence type="ECO:0000256" key="1">
    <source>
        <dbReference type="ARBA" id="ARBA00004141"/>
    </source>
</evidence>
<dbReference type="GO" id="GO:2001234">
    <property type="term" value="P:negative regulation of apoptotic signaling pathway"/>
    <property type="evidence" value="ECO:0007669"/>
    <property type="project" value="TreeGrafter"/>
</dbReference>
<reference evidence="7" key="1">
    <citation type="submission" date="2018-07" db="EMBL/GenBank/DDBJ databases">
        <title>Comparative genomics of catfishes provides insights into carnivory and benthic adaptation.</title>
        <authorList>
            <person name="Zhang Y."/>
            <person name="Wang D."/>
            <person name="Peng Z."/>
            <person name="Zheng S."/>
            <person name="Shao F."/>
            <person name="Tao W."/>
        </authorList>
    </citation>
    <scope>NUCLEOTIDE SEQUENCE</scope>
    <source>
        <strain evidence="7">Chongqing</strain>
    </source>
</reference>
<comment type="caution">
    <text evidence="7">The sequence shown here is derived from an EMBL/GenBank/DDBJ whole genome shotgun (WGS) entry which is preliminary data.</text>
</comment>
<feature type="transmembrane region" description="Helical" evidence="5">
    <location>
        <begin position="182"/>
        <end position="199"/>
    </location>
</feature>
<evidence type="ECO:0000256" key="5">
    <source>
        <dbReference type="RuleBase" id="RU004379"/>
    </source>
</evidence>
<evidence type="ECO:0000256" key="4">
    <source>
        <dbReference type="ARBA" id="ARBA00023136"/>
    </source>
</evidence>
<evidence type="ECO:0000256" key="2">
    <source>
        <dbReference type="ARBA" id="ARBA00022692"/>
    </source>
</evidence>
<dbReference type="PANTHER" id="PTHR23291:SF35">
    <property type="entry name" value="PROTEIN LIFEGUARD 3"/>
    <property type="match status" value="1"/>
</dbReference>
<sequence>MFKSELPPSYEESQPQGGSSPPTPHTYTTPEMPGAEAGAEAEAGVSPPETSSGDIDDFDPSELWENKIIRHAFIRKVFLIVVLQLLVTTSIAAVFTFVDPLHLFVIQNPVVYGVSLYYETNLVVYYLVMMVVVCVTILVFSFQTKVRFPSFNGFFYVLGIVTFLTVTPTLIIFFHYPDKQYPILYSFFWVWFYTAAQAIKMHLLTFKRTYDQFQREYMFGALYFCTDIIIIFALLLQIILLSSQ</sequence>
<feature type="transmembrane region" description="Helical" evidence="5">
    <location>
        <begin position="123"/>
        <end position="142"/>
    </location>
</feature>
<feature type="transmembrane region" description="Helical" evidence="5">
    <location>
        <begin position="220"/>
        <end position="241"/>
    </location>
</feature>
<evidence type="ECO:0000313" key="8">
    <source>
        <dbReference type="Proteomes" id="UP001205998"/>
    </source>
</evidence>
<keyword evidence="3 5" id="KW-1133">Transmembrane helix</keyword>